<organism evidence="2">
    <name type="scientific">Klosneuvirus KNV1</name>
    <dbReference type="NCBI Taxonomy" id="1977640"/>
    <lineage>
        <taxon>Viruses</taxon>
        <taxon>Varidnaviria</taxon>
        <taxon>Bamfordvirae</taxon>
        <taxon>Nucleocytoviricota</taxon>
        <taxon>Megaviricetes</taxon>
        <taxon>Imitervirales</taxon>
        <taxon>Mimiviridae</taxon>
        <taxon>Klosneuvirinae</taxon>
        <taxon>Klosneuvirus</taxon>
    </lineage>
</organism>
<feature type="domain" description="YspA cpYpsA-related SLOG" evidence="1">
    <location>
        <begin position="7"/>
        <end position="68"/>
    </location>
</feature>
<dbReference type="Pfam" id="PF10686">
    <property type="entry name" value="YAcAr"/>
    <property type="match status" value="1"/>
</dbReference>
<evidence type="ECO:0000313" key="2">
    <source>
        <dbReference type="EMBL" id="ARF12205.1"/>
    </source>
</evidence>
<reference evidence="2" key="1">
    <citation type="journal article" date="2017" name="Science">
        <title>Giant viruses with an expanded complement of translation system components.</title>
        <authorList>
            <person name="Schulz F."/>
            <person name="Yutin N."/>
            <person name="Ivanova N.N."/>
            <person name="Ortega D.R."/>
            <person name="Lee T.K."/>
            <person name="Vierheilig J."/>
            <person name="Daims H."/>
            <person name="Horn M."/>
            <person name="Wagner M."/>
            <person name="Jensen G.J."/>
            <person name="Kyrpides N.C."/>
            <person name="Koonin E.V."/>
            <person name="Woyke T."/>
        </authorList>
    </citation>
    <scope>NUCLEOTIDE SEQUENCE</scope>
    <source>
        <strain evidence="2">KNV1</strain>
    </source>
</reference>
<proteinExistence type="predicted"/>
<sequence length="117" mass="13148">MVHLGIVGYRGFTDYEKFSQLVDEYIEEIGSPEFIISGGAKGTDTMAEKYAQDHNIQTKIFKPDWEKHGKGAGIMRNTDIIQNSTHVIAFLSQKSIGTIDSINKAKKFNKLLKIIDI</sequence>
<evidence type="ECO:0000259" key="1">
    <source>
        <dbReference type="Pfam" id="PF10686"/>
    </source>
</evidence>
<dbReference type="InterPro" id="IPR019627">
    <property type="entry name" value="YAcAr"/>
</dbReference>
<name>A0A1V0SKD6_9VIRU</name>
<protein>
    <recommendedName>
        <fullName evidence="1">YspA cpYpsA-related SLOG domain-containing protein</fullName>
    </recommendedName>
</protein>
<accession>A0A1V0SKD6</accession>
<gene>
    <name evidence="2" type="ORF">Klosneuvirus_4_20</name>
</gene>
<dbReference type="EMBL" id="KY684111">
    <property type="protein sequence ID" value="ARF12205.1"/>
    <property type="molecule type" value="Genomic_DNA"/>
</dbReference>